<dbReference type="EMBL" id="CAJFCW020000005">
    <property type="protein sequence ID" value="CAG9121848.1"/>
    <property type="molecule type" value="Genomic_DNA"/>
</dbReference>
<organism evidence="3 4">
    <name type="scientific">Bursaphelenchus okinawaensis</name>
    <dbReference type="NCBI Taxonomy" id="465554"/>
    <lineage>
        <taxon>Eukaryota</taxon>
        <taxon>Metazoa</taxon>
        <taxon>Ecdysozoa</taxon>
        <taxon>Nematoda</taxon>
        <taxon>Chromadorea</taxon>
        <taxon>Rhabditida</taxon>
        <taxon>Tylenchina</taxon>
        <taxon>Tylenchomorpha</taxon>
        <taxon>Aphelenchoidea</taxon>
        <taxon>Aphelenchoididae</taxon>
        <taxon>Bursaphelenchus</taxon>
    </lineage>
</organism>
<feature type="signal peptide" evidence="2">
    <location>
        <begin position="1"/>
        <end position="17"/>
    </location>
</feature>
<feature type="chain" id="PRO_5036408527" evidence="2">
    <location>
        <begin position="18"/>
        <end position="126"/>
    </location>
</feature>
<dbReference type="EMBL" id="CAJFDH010000005">
    <property type="protein sequence ID" value="CAD5226161.1"/>
    <property type="molecule type" value="Genomic_DNA"/>
</dbReference>
<sequence length="126" mass="13740">MRIKAVLLLLCLWTVWAQVPVSKEVTTWQKNFNVGKFITRGVCCPRFVLERTSGMCILTIPPIQTGNREDFCKQAGAFLYGDTICVMNARPPPSANGTTNGTEPAGNSTAHATPLPKPKPNPKKAL</sequence>
<feature type="region of interest" description="Disordered" evidence="1">
    <location>
        <begin position="91"/>
        <end position="126"/>
    </location>
</feature>
<name>A0A811LF24_9BILA</name>
<feature type="compositionally biased region" description="Polar residues" evidence="1">
    <location>
        <begin position="95"/>
        <end position="111"/>
    </location>
</feature>
<evidence type="ECO:0000313" key="4">
    <source>
        <dbReference type="Proteomes" id="UP000614601"/>
    </source>
</evidence>
<evidence type="ECO:0000313" key="3">
    <source>
        <dbReference type="EMBL" id="CAD5226161.1"/>
    </source>
</evidence>
<reference evidence="3" key="1">
    <citation type="submission" date="2020-09" db="EMBL/GenBank/DDBJ databases">
        <authorList>
            <person name="Kikuchi T."/>
        </authorList>
    </citation>
    <scope>NUCLEOTIDE SEQUENCE</scope>
    <source>
        <strain evidence="3">SH1</strain>
    </source>
</reference>
<dbReference type="AlphaFoldDB" id="A0A811LF24"/>
<comment type="caution">
    <text evidence="3">The sequence shown here is derived from an EMBL/GenBank/DDBJ whole genome shotgun (WGS) entry which is preliminary data.</text>
</comment>
<protein>
    <submittedName>
        <fullName evidence="3">Uncharacterized protein</fullName>
    </submittedName>
</protein>
<dbReference type="Proteomes" id="UP000614601">
    <property type="component" value="Unassembled WGS sequence"/>
</dbReference>
<gene>
    <name evidence="3" type="ORF">BOKJ2_LOCUS11939</name>
</gene>
<dbReference type="Proteomes" id="UP000783686">
    <property type="component" value="Unassembled WGS sequence"/>
</dbReference>
<evidence type="ECO:0000256" key="1">
    <source>
        <dbReference type="SAM" id="MobiDB-lite"/>
    </source>
</evidence>
<evidence type="ECO:0000256" key="2">
    <source>
        <dbReference type="SAM" id="SignalP"/>
    </source>
</evidence>
<keyword evidence="2" id="KW-0732">Signal</keyword>
<keyword evidence="4" id="KW-1185">Reference proteome</keyword>
<accession>A0A811LF24</accession>
<proteinExistence type="predicted"/>